<accession>A0A1V8T6E3</accession>
<evidence type="ECO:0000313" key="4">
    <source>
        <dbReference type="Proteomes" id="UP000192596"/>
    </source>
</evidence>
<dbReference type="SUPFAM" id="SSF50630">
    <property type="entry name" value="Acid proteases"/>
    <property type="match status" value="1"/>
</dbReference>
<dbReference type="OrthoDB" id="4074350at2759"/>
<dbReference type="GO" id="GO:0004190">
    <property type="term" value="F:aspartic-type endopeptidase activity"/>
    <property type="evidence" value="ECO:0007669"/>
    <property type="project" value="InterPro"/>
</dbReference>
<dbReference type="Proteomes" id="UP000192596">
    <property type="component" value="Unassembled WGS sequence"/>
</dbReference>
<dbReference type="STRING" id="1507870.A0A1V8T6E3"/>
<dbReference type="AlphaFoldDB" id="A0A1V8T6E3"/>
<dbReference type="InParanoid" id="A0A1V8T6E3"/>
<dbReference type="Gene3D" id="2.40.70.10">
    <property type="entry name" value="Acid Proteases"/>
    <property type="match status" value="2"/>
</dbReference>
<protein>
    <recommendedName>
        <fullName evidence="2">Peptidase A1 domain-containing protein</fullName>
    </recommendedName>
</protein>
<organism evidence="3 4">
    <name type="scientific">Cryoendolithus antarcticus</name>
    <dbReference type="NCBI Taxonomy" id="1507870"/>
    <lineage>
        <taxon>Eukaryota</taxon>
        <taxon>Fungi</taxon>
        <taxon>Dikarya</taxon>
        <taxon>Ascomycota</taxon>
        <taxon>Pezizomycotina</taxon>
        <taxon>Dothideomycetes</taxon>
        <taxon>Dothideomycetidae</taxon>
        <taxon>Cladosporiales</taxon>
        <taxon>Cladosporiaceae</taxon>
        <taxon>Cryoendolithus</taxon>
    </lineage>
</organism>
<dbReference type="InterPro" id="IPR033121">
    <property type="entry name" value="PEPTIDASE_A1"/>
</dbReference>
<dbReference type="PANTHER" id="PTHR47966:SF51">
    <property type="entry name" value="BETA-SITE APP-CLEAVING ENZYME, ISOFORM A-RELATED"/>
    <property type="match status" value="1"/>
</dbReference>
<gene>
    <name evidence="3" type="ORF">B0A48_07542</name>
</gene>
<evidence type="ECO:0000259" key="2">
    <source>
        <dbReference type="PROSITE" id="PS51767"/>
    </source>
</evidence>
<dbReference type="PRINTS" id="PR00792">
    <property type="entry name" value="PEPSIN"/>
</dbReference>
<evidence type="ECO:0000256" key="1">
    <source>
        <dbReference type="ARBA" id="ARBA00007447"/>
    </source>
</evidence>
<feature type="domain" description="Peptidase A1" evidence="2">
    <location>
        <begin position="30"/>
        <end position="338"/>
    </location>
</feature>
<dbReference type="Pfam" id="PF00026">
    <property type="entry name" value="Asp"/>
    <property type="match status" value="1"/>
</dbReference>
<dbReference type="InterPro" id="IPR001461">
    <property type="entry name" value="Aspartic_peptidase_A1"/>
</dbReference>
<comment type="similarity">
    <text evidence="1">Belongs to the peptidase A1 family.</text>
</comment>
<dbReference type="PANTHER" id="PTHR47966">
    <property type="entry name" value="BETA-SITE APP-CLEAVING ENZYME, ISOFORM A-RELATED"/>
    <property type="match status" value="1"/>
</dbReference>
<comment type="caution">
    <text evidence="3">The sequence shown here is derived from an EMBL/GenBank/DDBJ whole genome shotgun (WGS) entry which is preliminary data.</text>
</comment>
<dbReference type="InterPro" id="IPR021109">
    <property type="entry name" value="Peptidase_aspartic_dom_sf"/>
</dbReference>
<sequence>MTKNSLNATNPVPYSWAPSTYWDGNDGSWHSFIVGVGTPPQDFRILPSTAGQETWVLNPQGCVDGDDPTTCPSDRGAISPSVGFDVNASSTWLSNGIFTLNAQEEQLGYTGNGPKPINFTTFNEPIPNYLSTLVNFSMIPSLSFGYTAGAAYRNKAPASLTLGGYDSNRFNPTNLSIAMNVDNSRPLQIGLQKVQATGTATGEVDLLPEGTFHFVDSTVPHIWLPQDAVNAFVSTFGLSYDSNTDLFLINDTMRERNLQSMPTLHFSFGASLSGGPTQTISLPYNAFDLQASYPFYKNATNYFPIRVAHKDTQYTIGRTFFQEAYVIADWERQNFTIAQTRFDNLNNEHLAKPL</sequence>
<dbReference type="EMBL" id="NAJO01000015">
    <property type="protein sequence ID" value="OQO06976.1"/>
    <property type="molecule type" value="Genomic_DNA"/>
</dbReference>
<evidence type="ECO:0000313" key="3">
    <source>
        <dbReference type="EMBL" id="OQO06976.1"/>
    </source>
</evidence>
<keyword evidence="4" id="KW-1185">Reference proteome</keyword>
<reference evidence="4" key="1">
    <citation type="submission" date="2017-03" db="EMBL/GenBank/DDBJ databases">
        <title>Genomes of endolithic fungi from Antarctica.</title>
        <authorList>
            <person name="Coleine C."/>
            <person name="Masonjones S."/>
            <person name="Stajich J.E."/>
        </authorList>
    </citation>
    <scope>NUCLEOTIDE SEQUENCE [LARGE SCALE GENOMIC DNA]</scope>
    <source>
        <strain evidence="4">CCFEE 5527</strain>
    </source>
</reference>
<dbReference type="PROSITE" id="PS51767">
    <property type="entry name" value="PEPTIDASE_A1"/>
    <property type="match status" value="1"/>
</dbReference>
<dbReference type="GO" id="GO:0000324">
    <property type="term" value="C:fungal-type vacuole"/>
    <property type="evidence" value="ECO:0007669"/>
    <property type="project" value="TreeGrafter"/>
</dbReference>
<proteinExistence type="inferred from homology"/>
<name>A0A1V8T6E3_9PEZI</name>
<dbReference type="GO" id="GO:0006508">
    <property type="term" value="P:proteolysis"/>
    <property type="evidence" value="ECO:0007669"/>
    <property type="project" value="InterPro"/>
</dbReference>